<dbReference type="PANTHER" id="PTHR32319:SF0">
    <property type="entry name" value="BACTERIAL HEMOLYSIN-LIKE PROTEIN"/>
    <property type="match status" value="1"/>
</dbReference>
<dbReference type="Pfam" id="PF01479">
    <property type="entry name" value="S4"/>
    <property type="match status" value="1"/>
</dbReference>
<gene>
    <name evidence="5" type="ORF">CUN48_01690</name>
</gene>
<dbReference type="Gene3D" id="3.10.290.10">
    <property type="entry name" value="RNA-binding S4 domain"/>
    <property type="match status" value="1"/>
</dbReference>
<dbReference type="InterPro" id="IPR004538">
    <property type="entry name" value="Hemolysin_A/TlyA"/>
</dbReference>
<dbReference type="PIRSF" id="PIRSF005578">
    <property type="entry name" value="TlyA"/>
    <property type="match status" value="1"/>
</dbReference>
<dbReference type="Pfam" id="PF01728">
    <property type="entry name" value="FtsJ"/>
    <property type="match status" value="1"/>
</dbReference>
<evidence type="ECO:0000256" key="3">
    <source>
        <dbReference type="PROSITE-ProRule" id="PRU00182"/>
    </source>
</evidence>
<feature type="domain" description="RNA-binding S4" evidence="4">
    <location>
        <begin position="4"/>
        <end position="68"/>
    </location>
</feature>
<dbReference type="InterPro" id="IPR002942">
    <property type="entry name" value="S4_RNA-bd"/>
</dbReference>
<dbReference type="PANTHER" id="PTHR32319">
    <property type="entry name" value="BACTERIAL HEMOLYSIN-LIKE PROTEIN"/>
    <property type="match status" value="1"/>
</dbReference>
<comment type="similarity">
    <text evidence="2">Belongs to the TlyA family.</text>
</comment>
<dbReference type="InterPro" id="IPR036986">
    <property type="entry name" value="S4_RNA-bd_sf"/>
</dbReference>
<keyword evidence="5" id="KW-0489">Methyltransferase</keyword>
<dbReference type="GO" id="GO:0032259">
    <property type="term" value="P:methylation"/>
    <property type="evidence" value="ECO:0007669"/>
    <property type="project" value="UniProtKB-KW"/>
</dbReference>
<accession>A0A2M8QG56</accession>
<sequence length="245" mass="26655">MSKVRLDALMVSRGLAESRDQAQRLIRAGEVRVNEQVVDQPAKRFDEDVAITVAHAPRYVSRGGYKLEAALDHFHIAPSGWVCADVGSSTGGFTDCLLQRGAARVYAVDVGRNQLHWRLRHDPRVVVMEGVNARYLDALPEAIALATVDVSFISLMLILPKVFGWIAPTARSAGGVIALIKPQFEAGRARVGKGGVVRDPQVHHDVIARITAFCAQQGWPARGVIESPILGADGNQEFLAWFATN</sequence>
<evidence type="ECO:0000313" key="6">
    <source>
        <dbReference type="Proteomes" id="UP000230790"/>
    </source>
</evidence>
<reference evidence="5 6" key="1">
    <citation type="submission" date="2017-11" db="EMBL/GenBank/DDBJ databases">
        <title>Evolution of Phototrophy in the Chloroflexi Phylum Driven by Horizontal Gene Transfer.</title>
        <authorList>
            <person name="Ward L.M."/>
            <person name="Hemp J."/>
            <person name="Shih P.M."/>
            <person name="Mcglynn S.E."/>
            <person name="Fischer W."/>
        </authorList>
    </citation>
    <scope>NUCLEOTIDE SEQUENCE [LARGE SCALE GENOMIC DNA]</scope>
    <source>
        <strain evidence="5">JP3_7</strain>
    </source>
</reference>
<evidence type="ECO:0000313" key="5">
    <source>
        <dbReference type="EMBL" id="PJF48787.1"/>
    </source>
</evidence>
<dbReference type="AlphaFoldDB" id="A0A2M8QG56"/>
<evidence type="ECO:0000259" key="4">
    <source>
        <dbReference type="SMART" id="SM00363"/>
    </source>
</evidence>
<protein>
    <submittedName>
        <fullName evidence="5">TlyA family rRNA (Cytidine-2'-O)-methyltransferase</fullName>
    </submittedName>
</protein>
<organism evidence="5 6">
    <name type="scientific">Candidatus Thermofonsia Clade 3 bacterium</name>
    <dbReference type="NCBI Taxonomy" id="2364212"/>
    <lineage>
        <taxon>Bacteria</taxon>
        <taxon>Bacillati</taxon>
        <taxon>Chloroflexota</taxon>
        <taxon>Candidatus Thermofontia</taxon>
        <taxon>Candidatus Thermofonsia Clade 3</taxon>
    </lineage>
</organism>
<dbReference type="SUPFAM" id="SSF53335">
    <property type="entry name" value="S-adenosyl-L-methionine-dependent methyltransferases"/>
    <property type="match status" value="1"/>
</dbReference>
<dbReference type="EMBL" id="PGTN01000006">
    <property type="protein sequence ID" value="PJF48787.1"/>
    <property type="molecule type" value="Genomic_DNA"/>
</dbReference>
<name>A0A2M8QG56_9CHLR</name>
<keyword evidence="5" id="KW-0808">Transferase</keyword>
<dbReference type="CDD" id="cd00165">
    <property type="entry name" value="S4"/>
    <property type="match status" value="1"/>
</dbReference>
<dbReference type="SUPFAM" id="SSF55174">
    <property type="entry name" value="Alpha-L RNA-binding motif"/>
    <property type="match status" value="1"/>
</dbReference>
<dbReference type="Gene3D" id="3.40.50.150">
    <property type="entry name" value="Vaccinia Virus protein VP39"/>
    <property type="match status" value="1"/>
</dbReference>
<evidence type="ECO:0000256" key="1">
    <source>
        <dbReference type="ARBA" id="ARBA00022884"/>
    </source>
</evidence>
<dbReference type="InterPro" id="IPR047048">
    <property type="entry name" value="TlyA"/>
</dbReference>
<proteinExistence type="inferred from homology"/>
<dbReference type="GO" id="GO:0003723">
    <property type="term" value="F:RNA binding"/>
    <property type="evidence" value="ECO:0007669"/>
    <property type="project" value="UniProtKB-KW"/>
</dbReference>
<keyword evidence="1 3" id="KW-0694">RNA-binding</keyword>
<dbReference type="GO" id="GO:0008168">
    <property type="term" value="F:methyltransferase activity"/>
    <property type="evidence" value="ECO:0007669"/>
    <property type="project" value="UniProtKB-KW"/>
</dbReference>
<dbReference type="InterPro" id="IPR029063">
    <property type="entry name" value="SAM-dependent_MTases_sf"/>
</dbReference>
<comment type="caution">
    <text evidence="5">The sequence shown here is derived from an EMBL/GenBank/DDBJ whole genome shotgun (WGS) entry which is preliminary data.</text>
</comment>
<dbReference type="PROSITE" id="PS50889">
    <property type="entry name" value="S4"/>
    <property type="match status" value="1"/>
</dbReference>
<dbReference type="InterPro" id="IPR002877">
    <property type="entry name" value="RNA_MeTrfase_FtsJ_dom"/>
</dbReference>
<dbReference type="NCBIfam" id="TIGR00478">
    <property type="entry name" value="tly"/>
    <property type="match status" value="1"/>
</dbReference>
<dbReference type="Proteomes" id="UP000230790">
    <property type="component" value="Unassembled WGS sequence"/>
</dbReference>
<dbReference type="SMART" id="SM00363">
    <property type="entry name" value="S4"/>
    <property type="match status" value="1"/>
</dbReference>
<evidence type="ECO:0000256" key="2">
    <source>
        <dbReference type="ARBA" id="ARBA00029460"/>
    </source>
</evidence>